<evidence type="ECO:0000259" key="4">
    <source>
        <dbReference type="PROSITE" id="PS50995"/>
    </source>
</evidence>
<gene>
    <name evidence="5" type="ORF">MZV50_16210</name>
</gene>
<dbReference type="Gene3D" id="1.10.10.10">
    <property type="entry name" value="Winged helix-like DNA-binding domain superfamily/Winged helix DNA-binding domain"/>
    <property type="match status" value="1"/>
</dbReference>
<evidence type="ECO:0000313" key="6">
    <source>
        <dbReference type="Proteomes" id="UP001057520"/>
    </source>
</evidence>
<dbReference type="PANTHER" id="PTHR42756:SF1">
    <property type="entry name" value="TRANSCRIPTIONAL REPRESSOR OF EMRAB OPERON"/>
    <property type="match status" value="1"/>
</dbReference>
<dbReference type="InterPro" id="IPR023187">
    <property type="entry name" value="Tscrpt_reg_MarR-type_CS"/>
</dbReference>
<dbReference type="Pfam" id="PF12802">
    <property type="entry name" value="MarR_2"/>
    <property type="match status" value="1"/>
</dbReference>
<dbReference type="InterPro" id="IPR000835">
    <property type="entry name" value="HTH_MarR-typ"/>
</dbReference>
<reference evidence="5 6" key="1">
    <citation type="submission" date="2022-04" db="EMBL/GenBank/DDBJ databases">
        <title>Genome sequence of soybean root-associated Caulobacter segnis RL271.</title>
        <authorList>
            <person name="Longley R."/>
            <person name="Bonito G."/>
            <person name="Trigodet F."/>
            <person name="Crosson S."/>
            <person name="Fiebig A."/>
        </authorList>
    </citation>
    <scope>NUCLEOTIDE SEQUENCE [LARGE SCALE GENOMIC DNA]</scope>
    <source>
        <strain evidence="5 6">RL271</strain>
    </source>
</reference>
<feature type="domain" description="HTH marR-type" evidence="4">
    <location>
        <begin position="5"/>
        <end position="137"/>
    </location>
</feature>
<keyword evidence="2" id="KW-0238">DNA-binding</keyword>
<keyword evidence="6" id="KW-1185">Reference proteome</keyword>
<dbReference type="SUPFAM" id="SSF46785">
    <property type="entry name" value="Winged helix' DNA-binding domain"/>
    <property type="match status" value="1"/>
</dbReference>
<dbReference type="PANTHER" id="PTHR42756">
    <property type="entry name" value="TRANSCRIPTIONAL REGULATOR, MARR"/>
    <property type="match status" value="1"/>
</dbReference>
<dbReference type="InterPro" id="IPR036390">
    <property type="entry name" value="WH_DNA-bd_sf"/>
</dbReference>
<keyword evidence="1" id="KW-0805">Transcription regulation</keyword>
<proteinExistence type="predicted"/>
<dbReference type="Proteomes" id="UP001057520">
    <property type="component" value="Chromosome"/>
</dbReference>
<dbReference type="PROSITE" id="PS50995">
    <property type="entry name" value="HTH_MARR_2"/>
    <property type="match status" value="1"/>
</dbReference>
<dbReference type="PROSITE" id="PS01117">
    <property type="entry name" value="HTH_MARR_1"/>
    <property type="match status" value="1"/>
</dbReference>
<name>A0ABY4ZQ97_9CAUL</name>
<organism evidence="5 6">
    <name type="scientific">Caulobacter segnis</name>
    <dbReference type="NCBI Taxonomy" id="88688"/>
    <lineage>
        <taxon>Bacteria</taxon>
        <taxon>Pseudomonadati</taxon>
        <taxon>Pseudomonadota</taxon>
        <taxon>Alphaproteobacteria</taxon>
        <taxon>Caulobacterales</taxon>
        <taxon>Caulobacteraceae</taxon>
        <taxon>Caulobacter</taxon>
    </lineage>
</organism>
<evidence type="ECO:0000256" key="3">
    <source>
        <dbReference type="ARBA" id="ARBA00023163"/>
    </source>
</evidence>
<evidence type="ECO:0000256" key="1">
    <source>
        <dbReference type="ARBA" id="ARBA00023015"/>
    </source>
</evidence>
<dbReference type="EMBL" id="CP096040">
    <property type="protein sequence ID" value="USQ94146.1"/>
    <property type="molecule type" value="Genomic_DNA"/>
</dbReference>
<keyword evidence="3" id="KW-0804">Transcription</keyword>
<accession>A0ABY4ZQ97</accession>
<sequence>MPLDIDDLNRLLFQTEQARRLLVGDRLSRHGIVFGQWLVLDALYKEGLSSMTGLAAAIGADRTTLTRTIDGLVASGHVDRRTPAEDRRLVVVDLTPLGKALVDAVLISLAPVHDSVFAGFSRQDLDTLSLLLARSLTQIRLAAVEGQRPKTIVRLERGALRANEVKGRPRPRP</sequence>
<evidence type="ECO:0000313" key="5">
    <source>
        <dbReference type="EMBL" id="USQ94146.1"/>
    </source>
</evidence>
<evidence type="ECO:0000256" key="2">
    <source>
        <dbReference type="ARBA" id="ARBA00023125"/>
    </source>
</evidence>
<protein>
    <submittedName>
        <fullName evidence="5">MarR family transcriptional regulator</fullName>
    </submittedName>
</protein>
<dbReference type="SMART" id="SM00347">
    <property type="entry name" value="HTH_MARR"/>
    <property type="match status" value="1"/>
</dbReference>
<dbReference type="PRINTS" id="PR00598">
    <property type="entry name" value="HTHMARR"/>
</dbReference>
<dbReference type="InterPro" id="IPR036388">
    <property type="entry name" value="WH-like_DNA-bd_sf"/>
</dbReference>